<dbReference type="Pfam" id="PF02604">
    <property type="entry name" value="PhdYeFM_antitox"/>
    <property type="match status" value="1"/>
</dbReference>
<dbReference type="NCBIfam" id="TIGR01552">
    <property type="entry name" value="phd_fam"/>
    <property type="match status" value="1"/>
</dbReference>
<dbReference type="EMBL" id="QJPH01000461">
    <property type="protein sequence ID" value="PZN73303.1"/>
    <property type="molecule type" value="Genomic_DNA"/>
</dbReference>
<accession>A0A2W4QNC3</accession>
<evidence type="ECO:0000313" key="4">
    <source>
        <dbReference type="Proteomes" id="UP000249396"/>
    </source>
</evidence>
<comment type="caution">
    <text evidence="3">The sequence shown here is derived from an EMBL/GenBank/DDBJ whole genome shotgun (WGS) entry which is preliminary data.</text>
</comment>
<dbReference type="Gene3D" id="3.40.1620.10">
    <property type="entry name" value="YefM-like domain"/>
    <property type="match status" value="1"/>
</dbReference>
<dbReference type="PANTHER" id="PTHR33713">
    <property type="entry name" value="ANTITOXIN YAFN-RELATED"/>
    <property type="match status" value="1"/>
</dbReference>
<organism evidence="3 4">
    <name type="scientific">Candidatus Methylumidiphilus alinenensis</name>
    <dbReference type="NCBI Taxonomy" id="2202197"/>
    <lineage>
        <taxon>Bacteria</taxon>
        <taxon>Pseudomonadati</taxon>
        <taxon>Pseudomonadota</taxon>
        <taxon>Gammaproteobacteria</taxon>
        <taxon>Methylococcales</taxon>
        <taxon>Candidatus Methylumidiphilus</taxon>
    </lineage>
</organism>
<dbReference type="InterPro" id="IPR036165">
    <property type="entry name" value="YefM-like_sf"/>
</dbReference>
<reference evidence="3 4" key="1">
    <citation type="journal article" date="2018" name="Aquat. Microb. Ecol.">
        <title>Gammaproteobacterial methanotrophs dominate.</title>
        <authorList>
            <person name="Rissanen A.J."/>
            <person name="Saarenheimo J."/>
            <person name="Tiirola M."/>
            <person name="Peura S."/>
            <person name="Aalto S.L."/>
            <person name="Karvinen A."/>
            <person name="Nykanen H."/>
        </authorList>
    </citation>
    <scope>NUCLEOTIDE SEQUENCE [LARGE SCALE GENOMIC DNA]</scope>
    <source>
        <strain evidence="3">AMbin10</strain>
    </source>
</reference>
<dbReference type="Proteomes" id="UP000249396">
    <property type="component" value="Unassembled WGS sequence"/>
</dbReference>
<comment type="similarity">
    <text evidence="1 2">Belongs to the phD/YefM antitoxin family.</text>
</comment>
<dbReference type="SUPFAM" id="SSF143120">
    <property type="entry name" value="YefM-like"/>
    <property type="match status" value="1"/>
</dbReference>
<dbReference type="Gene3D" id="6.10.250.330">
    <property type="match status" value="1"/>
</dbReference>
<sequence length="84" mass="9688">MQSVLFEDAKKQLDSLCEKTCQDHEPYIINRADHNHVVVMSLEDFNAWQETQYLLSTPANSERLLRSLASARSGKLTQHDLIEE</sequence>
<proteinExistence type="inferred from homology"/>
<dbReference type="InterPro" id="IPR051405">
    <property type="entry name" value="phD/YefM_antitoxin"/>
</dbReference>
<evidence type="ECO:0000256" key="2">
    <source>
        <dbReference type="RuleBase" id="RU362080"/>
    </source>
</evidence>
<comment type="function">
    <text evidence="2">Antitoxin component of a type II toxin-antitoxin (TA) system.</text>
</comment>
<gene>
    <name evidence="3" type="ORF">DM484_22985</name>
</gene>
<evidence type="ECO:0000256" key="1">
    <source>
        <dbReference type="ARBA" id="ARBA00009981"/>
    </source>
</evidence>
<dbReference type="PANTHER" id="PTHR33713:SF6">
    <property type="entry name" value="ANTITOXIN YEFM"/>
    <property type="match status" value="1"/>
</dbReference>
<dbReference type="InterPro" id="IPR006442">
    <property type="entry name" value="Antitoxin_Phd/YefM"/>
</dbReference>
<dbReference type="AlphaFoldDB" id="A0A2W4QNC3"/>
<name>A0A2W4QNC3_9GAMM</name>
<evidence type="ECO:0000313" key="3">
    <source>
        <dbReference type="EMBL" id="PZN73303.1"/>
    </source>
</evidence>
<protein>
    <recommendedName>
        <fullName evidence="2">Antitoxin</fullName>
    </recommendedName>
</protein>